<gene>
    <name evidence="1" type="ORF">EF096_06360</name>
</gene>
<accession>A0ABX9XMA6</accession>
<reference evidence="1 2" key="1">
    <citation type="submission" date="2018-11" db="EMBL/GenBank/DDBJ databases">
        <authorList>
            <person name="Jang G.I."/>
            <person name="Hwang C.Y."/>
        </authorList>
    </citation>
    <scope>NUCLEOTIDE SEQUENCE [LARGE SCALE GENOMIC DNA]</scope>
    <source>
        <strain evidence="1 2">SSM26</strain>
    </source>
</reference>
<dbReference type="EMBL" id="RKKU01000005">
    <property type="protein sequence ID" value="ROZ86357.1"/>
    <property type="molecule type" value="Genomic_DNA"/>
</dbReference>
<dbReference type="RefSeq" id="WP_123888788.1">
    <property type="nucleotide sequence ID" value="NZ_RKKU01000005.1"/>
</dbReference>
<name>A0ABX9XMA6_9PSED</name>
<keyword evidence="2" id="KW-1185">Reference proteome</keyword>
<organism evidence="1 2">
    <name type="scientific">Pseudomonas neustonica</name>
    <dbReference type="NCBI Taxonomy" id="2487346"/>
    <lineage>
        <taxon>Bacteria</taxon>
        <taxon>Pseudomonadati</taxon>
        <taxon>Pseudomonadota</taxon>
        <taxon>Gammaproteobacteria</taxon>
        <taxon>Pseudomonadales</taxon>
        <taxon>Pseudomonadaceae</taxon>
        <taxon>Pseudomonas</taxon>
    </lineage>
</organism>
<evidence type="ECO:0000313" key="2">
    <source>
        <dbReference type="Proteomes" id="UP000275199"/>
    </source>
</evidence>
<protein>
    <submittedName>
        <fullName evidence="1">Uncharacterized protein</fullName>
    </submittedName>
</protein>
<dbReference type="Proteomes" id="UP000275199">
    <property type="component" value="Unassembled WGS sequence"/>
</dbReference>
<comment type="caution">
    <text evidence="1">The sequence shown here is derived from an EMBL/GenBank/DDBJ whole genome shotgun (WGS) entry which is preliminary data.</text>
</comment>
<proteinExistence type="predicted"/>
<evidence type="ECO:0000313" key="1">
    <source>
        <dbReference type="EMBL" id="ROZ86357.1"/>
    </source>
</evidence>
<sequence length="213" mass="23414">MNTPALKRQVELALSQEAKQQRLHAWLAERLPQLHPAIRLEDDGVETLFNFVQAYVEQVPNVLDAAAAVADLASMRSRLLPVLKVAEAFFLQPPDLPAEHQGLLALLDEAYLAHRLVEDVNDRYLAHGGEALIPMDTTKANLIVHQLLGDDFANQLDAAVDAAVAGLFPEDAFSSESFQAYLAQQEGANSAIWHQWPCMSEQLGVDIAWRGAA</sequence>